<evidence type="ECO:0000313" key="2">
    <source>
        <dbReference type="EMBL" id="SVA10305.1"/>
    </source>
</evidence>
<name>A0A381T277_9ZZZZ</name>
<dbReference type="AlphaFoldDB" id="A0A381T277"/>
<protein>
    <recommendedName>
        <fullName evidence="1">ATP-grasp domain-containing protein</fullName>
    </recommendedName>
</protein>
<organism evidence="2">
    <name type="scientific">marine metagenome</name>
    <dbReference type="NCBI Taxonomy" id="408172"/>
    <lineage>
        <taxon>unclassified sequences</taxon>
        <taxon>metagenomes</taxon>
        <taxon>ecological metagenomes</taxon>
    </lineage>
</organism>
<evidence type="ECO:0000259" key="1">
    <source>
        <dbReference type="PROSITE" id="PS50975"/>
    </source>
</evidence>
<reference evidence="2" key="1">
    <citation type="submission" date="2018-05" db="EMBL/GenBank/DDBJ databases">
        <authorList>
            <person name="Lanie J.A."/>
            <person name="Ng W.-L."/>
            <person name="Kazmierczak K.M."/>
            <person name="Andrzejewski T.M."/>
            <person name="Davidsen T.M."/>
            <person name="Wayne K.J."/>
            <person name="Tettelin H."/>
            <person name="Glass J.I."/>
            <person name="Rusch D."/>
            <person name="Podicherti R."/>
            <person name="Tsui H.-C.T."/>
            <person name="Winkler M.E."/>
        </authorList>
    </citation>
    <scope>NUCLEOTIDE SEQUENCE</scope>
</reference>
<dbReference type="SUPFAM" id="SSF56059">
    <property type="entry name" value="Glutathione synthetase ATP-binding domain-like"/>
    <property type="match status" value="1"/>
</dbReference>
<dbReference type="GO" id="GO:0005524">
    <property type="term" value="F:ATP binding"/>
    <property type="evidence" value="ECO:0007669"/>
    <property type="project" value="InterPro"/>
</dbReference>
<dbReference type="InterPro" id="IPR011761">
    <property type="entry name" value="ATP-grasp"/>
</dbReference>
<feature type="domain" description="ATP-grasp" evidence="1">
    <location>
        <begin position="75"/>
        <end position="270"/>
    </location>
</feature>
<dbReference type="Gene3D" id="3.30.470.20">
    <property type="entry name" value="ATP-grasp fold, B domain"/>
    <property type="match status" value="1"/>
</dbReference>
<accession>A0A381T277</accession>
<dbReference type="GO" id="GO:0046872">
    <property type="term" value="F:metal ion binding"/>
    <property type="evidence" value="ECO:0007669"/>
    <property type="project" value="InterPro"/>
</dbReference>
<proteinExistence type="predicted"/>
<gene>
    <name evidence="2" type="ORF">METZ01_LOCUS63159</name>
</gene>
<sequence length="310" mass="34295">MAETDARELIPKAADLAAYLERLQILIHDYNIGLLILTNGVEIRALAGREDDLSARIFLPKPETVAAGQDKYRSFEMWAANGIPVPRTFVIRAAEDIDRVFDEIDTRPIWVRGSGIPGHGIGVASLPCTEPDHAKSWIAHHAGWGSFIASEYLPGDNLTWLSLWNQGELVCSQSRRRVSYVIPHVSPSGITGAPAVSHTIHRQDVNDIGRRALKIIDDSPHGVFFIDFKCDASDEPRITEVNVGRFGTTSPHFYAKAGFNIVHLLVKLAYKEDVGAVAQYDVLSPDLYWIRTLDCGPVLIPAAEIPKWPT</sequence>
<dbReference type="EMBL" id="UINC01003915">
    <property type="protein sequence ID" value="SVA10305.1"/>
    <property type="molecule type" value="Genomic_DNA"/>
</dbReference>
<dbReference type="PROSITE" id="PS50975">
    <property type="entry name" value="ATP_GRASP"/>
    <property type="match status" value="1"/>
</dbReference>